<protein>
    <submittedName>
        <fullName evidence="2">Uncharacterized protein</fullName>
    </submittedName>
</protein>
<dbReference type="AlphaFoldDB" id="A0A914SEX8"/>
<name>A0A914SEX8_PAREQ</name>
<reference evidence="2" key="1">
    <citation type="submission" date="2022-11" db="UniProtKB">
        <authorList>
            <consortium name="WormBaseParasite"/>
        </authorList>
    </citation>
    <scope>IDENTIFICATION</scope>
</reference>
<accession>A0A914SEX8</accession>
<keyword evidence="1" id="KW-1185">Reference proteome</keyword>
<dbReference type="Proteomes" id="UP000887564">
    <property type="component" value="Unplaced"/>
</dbReference>
<evidence type="ECO:0000313" key="1">
    <source>
        <dbReference type="Proteomes" id="UP000887564"/>
    </source>
</evidence>
<sequence length="51" mass="5447">MFSQSEGKPSSSLSLNVSEVASLFASSDAELPPINEENALESIQVKHSQLL</sequence>
<dbReference type="WBParaSite" id="PEQ_0001258601-mRNA-1">
    <property type="protein sequence ID" value="PEQ_0001258601-mRNA-1"/>
    <property type="gene ID" value="PEQ_0001258601"/>
</dbReference>
<evidence type="ECO:0000313" key="2">
    <source>
        <dbReference type="WBParaSite" id="PEQ_0001258601-mRNA-1"/>
    </source>
</evidence>
<organism evidence="1 2">
    <name type="scientific">Parascaris equorum</name>
    <name type="common">Equine roundworm</name>
    <dbReference type="NCBI Taxonomy" id="6256"/>
    <lineage>
        <taxon>Eukaryota</taxon>
        <taxon>Metazoa</taxon>
        <taxon>Ecdysozoa</taxon>
        <taxon>Nematoda</taxon>
        <taxon>Chromadorea</taxon>
        <taxon>Rhabditida</taxon>
        <taxon>Spirurina</taxon>
        <taxon>Ascaridomorpha</taxon>
        <taxon>Ascaridoidea</taxon>
        <taxon>Ascarididae</taxon>
        <taxon>Parascaris</taxon>
    </lineage>
</organism>
<proteinExistence type="predicted"/>